<comment type="caution">
    <text evidence="5">The sequence shown here is derived from an EMBL/GenBank/DDBJ whole genome shotgun (WGS) entry which is preliminary data.</text>
</comment>
<accession>A0A2H9N615</accession>
<evidence type="ECO:0000256" key="3">
    <source>
        <dbReference type="ARBA" id="ARBA00022840"/>
    </source>
</evidence>
<dbReference type="InterPro" id="IPR006319">
    <property type="entry name" value="PEP_synth"/>
</dbReference>
<dbReference type="Gene3D" id="3.50.30.10">
    <property type="entry name" value="Phosphohistidine domain"/>
    <property type="match status" value="2"/>
</dbReference>
<dbReference type="Pfam" id="PF00391">
    <property type="entry name" value="PEP-utilizers"/>
    <property type="match status" value="2"/>
</dbReference>
<dbReference type="InterPro" id="IPR018274">
    <property type="entry name" value="PEP_util_AS"/>
</dbReference>
<keyword evidence="2" id="KW-0547">Nucleotide-binding</keyword>
<dbReference type="PANTHER" id="PTHR43030">
    <property type="entry name" value="PHOSPHOENOLPYRUVATE SYNTHASE"/>
    <property type="match status" value="1"/>
</dbReference>
<dbReference type="InterPro" id="IPR036637">
    <property type="entry name" value="Phosphohistidine_dom_sf"/>
</dbReference>
<dbReference type="CDD" id="cd00090">
    <property type="entry name" value="HTH_ARSR"/>
    <property type="match status" value="1"/>
</dbReference>
<dbReference type="InterPro" id="IPR011991">
    <property type="entry name" value="ArsR-like_HTH"/>
</dbReference>
<dbReference type="EMBL" id="PFIJ01000007">
    <property type="protein sequence ID" value="PIX29293.1"/>
    <property type="molecule type" value="Genomic_DNA"/>
</dbReference>
<comment type="similarity">
    <text evidence="1">Belongs to the PEP-utilizing enzyme family.</text>
</comment>
<dbReference type="GO" id="GO:0005524">
    <property type="term" value="F:ATP binding"/>
    <property type="evidence" value="ECO:0007669"/>
    <property type="project" value="UniProtKB-KW"/>
</dbReference>
<dbReference type="GO" id="GO:0008986">
    <property type="term" value="F:pyruvate, water dikinase activity"/>
    <property type="evidence" value="ECO:0007669"/>
    <property type="project" value="InterPro"/>
</dbReference>
<name>A0A2H9N615_9BACT</name>
<dbReference type="SUPFAM" id="SSF46785">
    <property type="entry name" value="Winged helix' DNA-binding domain"/>
    <property type="match status" value="1"/>
</dbReference>
<dbReference type="InterPro" id="IPR008279">
    <property type="entry name" value="PEP-util_enz_mobile_dom"/>
</dbReference>
<dbReference type="InterPro" id="IPR036390">
    <property type="entry name" value="WH_DNA-bd_sf"/>
</dbReference>
<dbReference type="PANTHER" id="PTHR43030:SF1">
    <property type="entry name" value="PHOSPHOENOLPYRUVATE SYNTHASE"/>
    <property type="match status" value="1"/>
</dbReference>
<feature type="domain" description="PEP-utilising enzyme mobile" evidence="4">
    <location>
        <begin position="604"/>
        <end position="674"/>
    </location>
</feature>
<dbReference type="Proteomes" id="UP000236842">
    <property type="component" value="Unassembled WGS sequence"/>
</dbReference>
<evidence type="ECO:0000256" key="2">
    <source>
        <dbReference type="ARBA" id="ARBA00022741"/>
    </source>
</evidence>
<proteinExistence type="inferred from homology"/>
<keyword evidence="3" id="KW-0067">ATP-binding</keyword>
<organism evidence="5 6">
    <name type="scientific">Candidatus Brennerbacteria bacterium CG_4_8_14_3_um_filter_43_14</name>
    <dbReference type="NCBI Taxonomy" id="1974521"/>
    <lineage>
        <taxon>Bacteria</taxon>
        <taxon>Candidatus Brenneribacteriota</taxon>
    </lineage>
</organism>
<dbReference type="PROSITE" id="PS00370">
    <property type="entry name" value="PEP_ENZYMES_PHOS_SITE"/>
    <property type="match status" value="1"/>
</dbReference>
<evidence type="ECO:0000313" key="5">
    <source>
        <dbReference type="EMBL" id="PIX29293.1"/>
    </source>
</evidence>
<dbReference type="InterPro" id="IPR036388">
    <property type="entry name" value="WH-like_DNA-bd_sf"/>
</dbReference>
<evidence type="ECO:0000259" key="4">
    <source>
        <dbReference type="Pfam" id="PF00391"/>
    </source>
</evidence>
<dbReference type="AlphaFoldDB" id="A0A2H9N615"/>
<protein>
    <recommendedName>
        <fullName evidence="4">PEP-utilising enzyme mobile domain-containing protein</fullName>
    </recommendedName>
</protein>
<dbReference type="Gene3D" id="1.10.10.10">
    <property type="entry name" value="Winged helix-like DNA-binding domain superfamily/Winged helix DNA-binding domain"/>
    <property type="match status" value="1"/>
</dbReference>
<dbReference type="SUPFAM" id="SSF52009">
    <property type="entry name" value="Phosphohistidine domain"/>
    <property type="match status" value="2"/>
</dbReference>
<evidence type="ECO:0000313" key="6">
    <source>
        <dbReference type="Proteomes" id="UP000236842"/>
    </source>
</evidence>
<sequence length="681" mass="77414">MQLSNTSQKILRVFFSNPDRSFYINELVRETGLYPNAVFQALKTLENQGILKSSRKGRLKPYSLNRSFEFIPEIKKIVGIKVVAKRTQVKDGQKWVKILNRQTSFSFASAWTKGLVIEMRKVYGVSMSALWYNNITFGVYHAKEDLILLGKTISKKIDSNPSFVKKDIILCRQACDRLVNVAMKIPKIDLTKKSDREILGLLKVFYRHYLKVFPFVTVPHGIEGYFEKKIREEVSNEEDVKILLSPVSAEDKERDSALKIAVYAKEQGFDQKFYRLLEKHRENFCWLPMWSIYAEPLTKDYFENEVKNMLEKVANPAKELKRLNNEGNKAGKKLANVLKKIKASHTLIERVKFLQEYIYLRIYRKNAICQAHYYHLPLLYEAGWRLDLNAKEVKLLSYEEILTGLSVNISKGKVKNLVKQRQKGWAILMWKGKIRTIIGTKEIIETMERFQIISPGSAMQRAVKGNIACRGKAIGKVKVVRKLSELSKVEKGDILVTKMTTPDYMVAINKAAAIVTDEGGITCHAALVAREANLPCIIGTKNATQILNDNDLVEVDAIEGIVRIMEAVEAPKNIKIIPGKTIYKGRVRGQARIVLDASDFPKVKTGDILIAPQTTPEYLSSLYRVKGFVVDEDSLTSHATLYGKALKLPSIMGTNFARNVIQDGQMIELDATKGLVRRLNQ</sequence>
<feature type="domain" description="PEP-utilising enzyme mobile" evidence="4">
    <location>
        <begin position="490"/>
        <end position="560"/>
    </location>
</feature>
<reference evidence="6" key="1">
    <citation type="submission" date="2017-09" db="EMBL/GenBank/DDBJ databases">
        <title>Depth-based differentiation of microbial function through sediment-hosted aquifers and enrichment of novel symbionts in the deep terrestrial subsurface.</title>
        <authorList>
            <person name="Probst A.J."/>
            <person name="Ladd B."/>
            <person name="Jarett J.K."/>
            <person name="Geller-Mcgrath D.E."/>
            <person name="Sieber C.M.K."/>
            <person name="Emerson J.B."/>
            <person name="Anantharaman K."/>
            <person name="Thomas B.C."/>
            <person name="Malmstrom R."/>
            <person name="Stieglmeier M."/>
            <person name="Klingl A."/>
            <person name="Woyke T."/>
            <person name="Ryan C.M."/>
            <person name="Banfield J.F."/>
        </authorList>
    </citation>
    <scope>NUCLEOTIDE SEQUENCE [LARGE SCALE GENOMIC DNA]</scope>
</reference>
<evidence type="ECO:0000256" key="1">
    <source>
        <dbReference type="ARBA" id="ARBA00007837"/>
    </source>
</evidence>
<gene>
    <name evidence="5" type="ORF">COZ64_00380</name>
</gene>